<sequence length="305" mass="29877">MFTGGKSILACATLLLALAAHTSAYTIKIPDGHALDAKNLKAQSTKGSKVQTAKGPTVQGAQGSTVQGPLFGSVSEIDILTGGGDLTNFSLTFTTRRIIPLTGSKNAKGGAAGKHTWPVSAKVLTLTSHPHPTAAAPAGTKTDNAANPQKNGKAGAVLREATPTGAKTDNAPDSKMNGKAGAAAAAPAGAKTAIAPKKTAKAPAVGSSVALAAPASPSGKAASANGAKKQQAQGAAAVVPPSGVSGTGAVAIAVPGVVLPAAVSVVPAVVKPAAPKNKAVGTRAPRALRRELFDAPEERRGSALD</sequence>
<name>A0AAD7D5J8_MYCRO</name>
<feature type="region of interest" description="Disordered" evidence="1">
    <location>
        <begin position="44"/>
        <end position="64"/>
    </location>
</feature>
<dbReference type="AlphaFoldDB" id="A0AAD7D5J8"/>
<feature type="signal peptide" evidence="2">
    <location>
        <begin position="1"/>
        <end position="24"/>
    </location>
</feature>
<feature type="compositionally biased region" description="Basic and acidic residues" evidence="1">
    <location>
        <begin position="288"/>
        <end position="305"/>
    </location>
</feature>
<comment type="caution">
    <text evidence="3">The sequence shown here is derived from an EMBL/GenBank/DDBJ whole genome shotgun (WGS) entry which is preliminary data.</text>
</comment>
<dbReference type="Proteomes" id="UP001221757">
    <property type="component" value="Unassembled WGS sequence"/>
</dbReference>
<evidence type="ECO:0000313" key="4">
    <source>
        <dbReference type="Proteomes" id="UP001221757"/>
    </source>
</evidence>
<feature type="region of interest" description="Disordered" evidence="1">
    <location>
        <begin position="129"/>
        <end position="182"/>
    </location>
</feature>
<protein>
    <submittedName>
        <fullName evidence="3">Uncharacterized protein</fullName>
    </submittedName>
</protein>
<keyword evidence="2" id="KW-0732">Signal</keyword>
<dbReference type="EMBL" id="JARKIE010000124">
    <property type="protein sequence ID" value="KAJ7680033.1"/>
    <property type="molecule type" value="Genomic_DNA"/>
</dbReference>
<feature type="region of interest" description="Disordered" evidence="1">
    <location>
        <begin position="274"/>
        <end position="305"/>
    </location>
</feature>
<feature type="compositionally biased region" description="Polar residues" evidence="1">
    <location>
        <begin position="141"/>
        <end position="150"/>
    </location>
</feature>
<reference evidence="3" key="1">
    <citation type="submission" date="2023-03" db="EMBL/GenBank/DDBJ databases">
        <title>Massive genome expansion in bonnet fungi (Mycena s.s.) driven by repeated elements and novel gene families across ecological guilds.</title>
        <authorList>
            <consortium name="Lawrence Berkeley National Laboratory"/>
            <person name="Harder C.B."/>
            <person name="Miyauchi S."/>
            <person name="Viragh M."/>
            <person name="Kuo A."/>
            <person name="Thoen E."/>
            <person name="Andreopoulos B."/>
            <person name="Lu D."/>
            <person name="Skrede I."/>
            <person name="Drula E."/>
            <person name="Henrissat B."/>
            <person name="Morin E."/>
            <person name="Kohler A."/>
            <person name="Barry K."/>
            <person name="LaButti K."/>
            <person name="Morin E."/>
            <person name="Salamov A."/>
            <person name="Lipzen A."/>
            <person name="Mereny Z."/>
            <person name="Hegedus B."/>
            <person name="Baldrian P."/>
            <person name="Stursova M."/>
            <person name="Weitz H."/>
            <person name="Taylor A."/>
            <person name="Grigoriev I.V."/>
            <person name="Nagy L.G."/>
            <person name="Martin F."/>
            <person name="Kauserud H."/>
        </authorList>
    </citation>
    <scope>NUCLEOTIDE SEQUENCE</scope>
    <source>
        <strain evidence="3">CBHHK067</strain>
    </source>
</reference>
<evidence type="ECO:0000256" key="2">
    <source>
        <dbReference type="SAM" id="SignalP"/>
    </source>
</evidence>
<proteinExistence type="predicted"/>
<accession>A0AAD7D5J8</accession>
<evidence type="ECO:0000313" key="3">
    <source>
        <dbReference type="EMBL" id="KAJ7680033.1"/>
    </source>
</evidence>
<feature type="chain" id="PRO_5041982467" evidence="2">
    <location>
        <begin position="25"/>
        <end position="305"/>
    </location>
</feature>
<feature type="compositionally biased region" description="Low complexity" evidence="1">
    <location>
        <begin position="129"/>
        <end position="138"/>
    </location>
</feature>
<organism evidence="3 4">
    <name type="scientific">Mycena rosella</name>
    <name type="common">Pink bonnet</name>
    <name type="synonym">Agaricus rosellus</name>
    <dbReference type="NCBI Taxonomy" id="1033263"/>
    <lineage>
        <taxon>Eukaryota</taxon>
        <taxon>Fungi</taxon>
        <taxon>Dikarya</taxon>
        <taxon>Basidiomycota</taxon>
        <taxon>Agaricomycotina</taxon>
        <taxon>Agaricomycetes</taxon>
        <taxon>Agaricomycetidae</taxon>
        <taxon>Agaricales</taxon>
        <taxon>Marasmiineae</taxon>
        <taxon>Mycenaceae</taxon>
        <taxon>Mycena</taxon>
    </lineage>
</organism>
<keyword evidence="4" id="KW-1185">Reference proteome</keyword>
<evidence type="ECO:0000256" key="1">
    <source>
        <dbReference type="SAM" id="MobiDB-lite"/>
    </source>
</evidence>
<gene>
    <name evidence="3" type="ORF">B0H17DRAFT_1206182</name>
</gene>